<dbReference type="InterPro" id="IPR054363">
    <property type="entry name" value="GH95_cat"/>
</dbReference>
<feature type="domain" description="Glycosyl hydrolase family 95 N-terminal" evidence="1">
    <location>
        <begin position="1"/>
        <end position="210"/>
    </location>
</feature>
<dbReference type="InterPro" id="IPR008928">
    <property type="entry name" value="6-hairpin_glycosidase_sf"/>
</dbReference>
<proteinExistence type="predicted"/>
<dbReference type="PANTHER" id="PTHR31084">
    <property type="entry name" value="ALPHA-L-FUCOSIDASE 2"/>
    <property type="match status" value="1"/>
</dbReference>
<feature type="domain" description="Glycosyl hydrolase family 95 catalytic" evidence="3">
    <location>
        <begin position="234"/>
        <end position="642"/>
    </location>
</feature>
<name>A0A2K1R3B7_9PEZI</name>
<dbReference type="InterPro" id="IPR027414">
    <property type="entry name" value="GH95_N_dom"/>
</dbReference>
<dbReference type="AlphaFoldDB" id="A0A2K1R3B7"/>
<gene>
    <name evidence="4" type="ORF">CAC42_373</name>
</gene>
<protein>
    <submittedName>
        <fullName evidence="4">Uncharacterized protein</fullName>
    </submittedName>
</protein>
<dbReference type="GO" id="GO:0005975">
    <property type="term" value="P:carbohydrate metabolic process"/>
    <property type="evidence" value="ECO:0007669"/>
    <property type="project" value="InterPro"/>
</dbReference>
<feature type="domain" description="Alpha fucosidase A-like C-terminal" evidence="2">
    <location>
        <begin position="646"/>
        <end position="714"/>
    </location>
</feature>
<dbReference type="Pfam" id="PF14498">
    <property type="entry name" value="Glyco_hyd_65N_2"/>
    <property type="match status" value="1"/>
</dbReference>
<evidence type="ECO:0000259" key="2">
    <source>
        <dbReference type="Pfam" id="PF21307"/>
    </source>
</evidence>
<dbReference type="Pfam" id="PF22124">
    <property type="entry name" value="Glyco_hydro_95_cat"/>
    <property type="match status" value="1"/>
</dbReference>
<organism evidence="4 5">
    <name type="scientific">Sphaceloma murrayae</name>
    <dbReference type="NCBI Taxonomy" id="2082308"/>
    <lineage>
        <taxon>Eukaryota</taxon>
        <taxon>Fungi</taxon>
        <taxon>Dikarya</taxon>
        <taxon>Ascomycota</taxon>
        <taxon>Pezizomycotina</taxon>
        <taxon>Dothideomycetes</taxon>
        <taxon>Dothideomycetidae</taxon>
        <taxon>Myriangiales</taxon>
        <taxon>Elsinoaceae</taxon>
        <taxon>Sphaceloma</taxon>
    </lineage>
</organism>
<dbReference type="PIRSF" id="PIRSF007663">
    <property type="entry name" value="UCP007663"/>
    <property type="match status" value="1"/>
</dbReference>
<accession>A0A2K1R3B7</accession>
<dbReference type="Pfam" id="PF21307">
    <property type="entry name" value="Glyco_hydro_95_C"/>
    <property type="match status" value="1"/>
</dbReference>
<reference evidence="4 5" key="1">
    <citation type="submission" date="2017-06" db="EMBL/GenBank/DDBJ databases">
        <title>Draft genome sequence of a variant of Elsinoe murrayae.</title>
        <authorList>
            <person name="Cheng Q."/>
        </authorList>
    </citation>
    <scope>NUCLEOTIDE SEQUENCE [LARGE SCALE GENOMIC DNA]</scope>
    <source>
        <strain evidence="4 5">CQ-2017a</strain>
    </source>
</reference>
<evidence type="ECO:0000313" key="5">
    <source>
        <dbReference type="Proteomes" id="UP000243797"/>
    </source>
</evidence>
<dbReference type="GO" id="GO:0004560">
    <property type="term" value="F:alpha-L-fucosidase activity"/>
    <property type="evidence" value="ECO:0007669"/>
    <property type="project" value="InterPro"/>
</dbReference>
<dbReference type="Proteomes" id="UP000243797">
    <property type="component" value="Unassembled WGS sequence"/>
</dbReference>
<dbReference type="Gene3D" id="1.50.10.10">
    <property type="match status" value="1"/>
</dbReference>
<dbReference type="InterPro" id="IPR012341">
    <property type="entry name" value="6hp_glycosidase-like_sf"/>
</dbReference>
<dbReference type="OrthoDB" id="2848340at2759"/>
<evidence type="ECO:0000259" key="3">
    <source>
        <dbReference type="Pfam" id="PF22124"/>
    </source>
</evidence>
<dbReference type="InterPro" id="IPR016518">
    <property type="entry name" value="Alpha-L-fucosidase"/>
</dbReference>
<dbReference type="InParanoid" id="A0A2K1R3B7"/>
<evidence type="ECO:0000259" key="1">
    <source>
        <dbReference type="Pfam" id="PF14498"/>
    </source>
</evidence>
<dbReference type="PANTHER" id="PTHR31084:SF0">
    <property type="entry name" value="ALPHA-L-FUCOSIDASE 2"/>
    <property type="match status" value="1"/>
</dbReference>
<sequence length="735" mass="81773">MLFGRTDVETIGLNEDSVWSGGFTNRVNPRAREAFPRVRSSLDQGLLQQASADLLRNLTGTPTSPRKYQPAGEMKFKIGHNFNNVTGYNRTLDVATGVQRTQYDYQGTHFERTAIASFPMNVLAFQFKANNPGKINMRISLNRTSGLDYVEAVNGFITIRGFGTDDSAYTFTTALKIVPNGGSMRTEGADVVITAANRVDLYWNAETLFRYPDGRSRYEGVLFRRLDDAAAKGFDGLMTQAISDYQTYYNRARVDLGRSTTAAGRVSTVDRLIKLAQTSDLASDIELVTLNYNYGRYLFISSSRTGSLPPNLQGIWNDNYNPPWGSKYTININLQMNYWHADTNGLTDLQEPLWTHLTRMQTRGKAVASSMYGLRGWVCHHNTDLWGDCAPVDYGTAYAVWPMGAVWMLHHVIEHYRYTRDRNFATSTALPLMTNAMAFMYDFAPVQKGWRTVYPSLSPEHEYGIPGGNGTSTGTDKSTQADRALLRELFQGFLDISQDVGSSTGVADARAFLAQIEPHPISSSTGRLLEWSQDYEDREKGHRHFSPMIGLHPGNAYSPLKNVTLTTAAMNLLKFRMDNGSGSTGWSRVWAAIMYARNFEGDKSMNSLMVLIRSYWYSNLFAKTSSVFQIDANFGLVHLVNELFLQSHLNGLVHLGPAMPTTMATAGSFQGWIARGGYVVDATWSNSQITSATVKAGSDGTLSLRVQNGRQFSVNGVVYTQPIRATSGSVYKITF</sequence>
<dbReference type="SUPFAM" id="SSF48208">
    <property type="entry name" value="Six-hairpin glycosidases"/>
    <property type="match status" value="1"/>
</dbReference>
<comment type="caution">
    <text evidence="4">The sequence shown here is derived from an EMBL/GenBank/DDBJ whole genome shotgun (WGS) entry which is preliminary data.</text>
</comment>
<dbReference type="InterPro" id="IPR049053">
    <property type="entry name" value="AFCA-like_C"/>
</dbReference>
<evidence type="ECO:0000313" key="4">
    <source>
        <dbReference type="EMBL" id="PNS21775.1"/>
    </source>
</evidence>
<dbReference type="EMBL" id="NKHZ01000001">
    <property type="protein sequence ID" value="PNS21775.1"/>
    <property type="molecule type" value="Genomic_DNA"/>
</dbReference>
<keyword evidence="5" id="KW-1185">Reference proteome</keyword>